<accession>A0A0S2KLN0</accession>
<dbReference type="PROSITE" id="PS50878">
    <property type="entry name" value="RT_POL"/>
    <property type="match status" value="1"/>
</dbReference>
<dbReference type="Pfam" id="PF00078">
    <property type="entry name" value="RVT_1"/>
    <property type="match status" value="1"/>
</dbReference>
<dbReference type="NCBIfam" id="NF041747">
    <property type="entry name" value="Drt3a"/>
    <property type="match status" value="1"/>
</dbReference>
<dbReference type="InterPro" id="IPR000477">
    <property type="entry name" value="RT_dom"/>
</dbReference>
<sequence>MSQYSFSYNYDSLNDAFNAVNRKGKMQKRYLSPEYLASAQEYRDMRKELNEILRKKTAERTEDEADLVDFLKQSMKKNAQQQKALLQEHLIKVSSNILSSSFRFNLTPDSSADPKKPVYSIGTTAEEFFAMQVLCRNVKKLFNISMSSRNEILSQLKILLREDKNRYYIIRTDVCHCFESIPHDKLFGYLEGNNLLDVKSKSLLRGLIRKEFEAKNLRPLVRTPQTGIPRGCAISSLLSEFYLSKIDEEIRRTLPGIVFMARYVDDIIIVVHPDLDEEHQWSLNDYVKALTNAYIKYGLKIHTPATDEENKCYTYDSQGTASLKFDLLGYTLQSIKGNKDKQGIFSLSKDKKKKLSNRISKTFLKFDHLLNTASYDVAAHYLFDALHVLTCNINLYNAKRGVKVGIFYSNQLLDNTKTQDLEKLDNDLQKKCAQISLNGKAGVDPAKKSQIEATLKKQLAQVSFVKGFCAHKRYKIKKSRLQMIKQSWDEKQKEDKT</sequence>
<evidence type="ECO:0000259" key="1">
    <source>
        <dbReference type="PROSITE" id="PS50878"/>
    </source>
</evidence>
<reference evidence="3" key="1">
    <citation type="submission" date="2015-11" db="EMBL/GenBank/DDBJ databases">
        <authorList>
            <person name="Holder M.E."/>
            <person name="Ajami N.J."/>
            <person name="Petrosino J.F."/>
        </authorList>
    </citation>
    <scope>NUCLEOTIDE SEQUENCE [LARGE SCALE GENOMIC DNA]</scope>
    <source>
        <strain evidence="3">F0113</strain>
    </source>
</reference>
<dbReference type="EMBL" id="CP013195">
    <property type="protein sequence ID" value="ALO48943.1"/>
    <property type="molecule type" value="Genomic_DNA"/>
</dbReference>
<evidence type="ECO:0000313" key="3">
    <source>
        <dbReference type="Proteomes" id="UP000056252"/>
    </source>
</evidence>
<feature type="domain" description="Reverse transcriptase" evidence="1">
    <location>
        <begin position="1"/>
        <end position="332"/>
    </location>
</feature>
<name>A0A0S2KLN0_9BACT</name>
<dbReference type="OrthoDB" id="9780724at2"/>
<gene>
    <name evidence="2" type="ORF">AS203_07515</name>
</gene>
<evidence type="ECO:0000313" key="2">
    <source>
        <dbReference type="EMBL" id="ALO48943.1"/>
    </source>
</evidence>
<dbReference type="Proteomes" id="UP000056252">
    <property type="component" value="Chromosome"/>
</dbReference>
<proteinExistence type="predicted"/>
<dbReference type="KEGG" id="peo:AS203_07515"/>
<organism evidence="2 3">
    <name type="scientific">Hoylesella enoeca</name>
    <dbReference type="NCBI Taxonomy" id="76123"/>
    <lineage>
        <taxon>Bacteria</taxon>
        <taxon>Pseudomonadati</taxon>
        <taxon>Bacteroidota</taxon>
        <taxon>Bacteroidia</taxon>
        <taxon>Bacteroidales</taxon>
        <taxon>Prevotellaceae</taxon>
        <taxon>Hoylesella</taxon>
    </lineage>
</organism>
<keyword evidence="3" id="KW-1185">Reference proteome</keyword>
<dbReference type="STRING" id="76123.AS203_07515"/>
<protein>
    <submittedName>
        <fullName evidence="2">DNA polymerase</fullName>
    </submittedName>
</protein>
<dbReference type="AlphaFoldDB" id="A0A0S2KLN0"/>
<dbReference type="CDD" id="cd01646">
    <property type="entry name" value="RT_Bac_retron_I"/>
    <property type="match status" value="1"/>
</dbReference>